<evidence type="ECO:0000313" key="1">
    <source>
        <dbReference type="Ensembl" id="ENSCMIP00000032915.1"/>
    </source>
</evidence>
<dbReference type="GeneTree" id="ENSGT01120000274668"/>
<reference evidence="2" key="2">
    <citation type="journal article" date="2007" name="PLoS Biol.">
        <title>Survey sequencing and comparative analysis of the elephant shark (Callorhinchus milii) genome.</title>
        <authorList>
            <person name="Venkatesh B."/>
            <person name="Kirkness E.F."/>
            <person name="Loh Y.H."/>
            <person name="Halpern A.L."/>
            <person name="Lee A.P."/>
            <person name="Johnson J."/>
            <person name="Dandona N."/>
            <person name="Viswanathan L.D."/>
            <person name="Tay A."/>
            <person name="Venter J.C."/>
            <person name="Strausberg R.L."/>
            <person name="Brenner S."/>
        </authorList>
    </citation>
    <scope>NUCLEOTIDE SEQUENCE [LARGE SCALE GENOMIC DNA]</scope>
</reference>
<dbReference type="Ensembl" id="ENSCMIT00000033419.1">
    <property type="protein sequence ID" value="ENSCMIP00000032915.1"/>
    <property type="gene ID" value="ENSCMIG00000014063.1"/>
</dbReference>
<protein>
    <submittedName>
        <fullName evidence="1">Uncharacterized protein</fullName>
    </submittedName>
</protein>
<reference evidence="1" key="4">
    <citation type="submission" date="2025-08" db="UniProtKB">
        <authorList>
            <consortium name="Ensembl"/>
        </authorList>
    </citation>
    <scope>IDENTIFICATION</scope>
</reference>
<reference evidence="2" key="1">
    <citation type="journal article" date="2006" name="Science">
        <title>Ancient noncoding elements conserved in the human genome.</title>
        <authorList>
            <person name="Venkatesh B."/>
            <person name="Kirkness E.F."/>
            <person name="Loh Y.H."/>
            <person name="Halpern A.L."/>
            <person name="Lee A.P."/>
            <person name="Johnson J."/>
            <person name="Dandona N."/>
            <person name="Viswanathan L.D."/>
            <person name="Tay A."/>
            <person name="Venter J.C."/>
            <person name="Strausberg R.L."/>
            <person name="Brenner S."/>
        </authorList>
    </citation>
    <scope>NUCLEOTIDE SEQUENCE [LARGE SCALE GENOMIC DNA]</scope>
</reference>
<accession>A0A4W3JLE8</accession>
<reference evidence="2" key="3">
    <citation type="journal article" date="2014" name="Nature">
        <title>Elephant shark genome provides unique insights into gnathostome evolution.</title>
        <authorList>
            <consortium name="International Elephant Shark Genome Sequencing Consortium"/>
            <person name="Venkatesh B."/>
            <person name="Lee A.P."/>
            <person name="Ravi V."/>
            <person name="Maurya A.K."/>
            <person name="Lian M.M."/>
            <person name="Swann J.B."/>
            <person name="Ohta Y."/>
            <person name="Flajnik M.F."/>
            <person name="Sutoh Y."/>
            <person name="Kasahara M."/>
            <person name="Hoon S."/>
            <person name="Gangu V."/>
            <person name="Roy S.W."/>
            <person name="Irimia M."/>
            <person name="Korzh V."/>
            <person name="Kondrychyn I."/>
            <person name="Lim Z.W."/>
            <person name="Tay B.H."/>
            <person name="Tohari S."/>
            <person name="Kong K.W."/>
            <person name="Ho S."/>
            <person name="Lorente-Galdos B."/>
            <person name="Quilez J."/>
            <person name="Marques-Bonet T."/>
            <person name="Raney B.J."/>
            <person name="Ingham P.W."/>
            <person name="Tay A."/>
            <person name="Hillier L.W."/>
            <person name="Minx P."/>
            <person name="Boehm T."/>
            <person name="Wilson R.K."/>
            <person name="Brenner S."/>
            <person name="Warren W.C."/>
        </authorList>
    </citation>
    <scope>NUCLEOTIDE SEQUENCE [LARGE SCALE GENOMIC DNA]</scope>
</reference>
<keyword evidence="2" id="KW-1185">Reference proteome</keyword>
<proteinExistence type="predicted"/>
<reference evidence="1" key="5">
    <citation type="submission" date="2025-09" db="UniProtKB">
        <authorList>
            <consortium name="Ensembl"/>
        </authorList>
    </citation>
    <scope>IDENTIFICATION</scope>
</reference>
<dbReference type="InParanoid" id="A0A4W3JLE8"/>
<name>A0A4W3JLE8_CALMI</name>
<dbReference type="AlphaFoldDB" id="A0A4W3JLE8"/>
<sequence>TWLVRSPKALMTFPSANRPLFICTDSLKRSPVFPVFVTRSEPARSTKYIVKMACERLECSFICVVPVIVSSEVSTSHSLAPMITKTIRENRKYTTMLIQLC</sequence>
<dbReference type="Proteomes" id="UP000314986">
    <property type="component" value="Unassembled WGS sequence"/>
</dbReference>
<organism evidence="1 2">
    <name type="scientific">Callorhinchus milii</name>
    <name type="common">Ghost shark</name>
    <dbReference type="NCBI Taxonomy" id="7868"/>
    <lineage>
        <taxon>Eukaryota</taxon>
        <taxon>Metazoa</taxon>
        <taxon>Chordata</taxon>
        <taxon>Craniata</taxon>
        <taxon>Vertebrata</taxon>
        <taxon>Chondrichthyes</taxon>
        <taxon>Holocephali</taxon>
        <taxon>Chimaeriformes</taxon>
        <taxon>Callorhinchidae</taxon>
        <taxon>Callorhinchus</taxon>
    </lineage>
</organism>
<evidence type="ECO:0000313" key="2">
    <source>
        <dbReference type="Proteomes" id="UP000314986"/>
    </source>
</evidence>